<sequence length="87" mass="10258">MDSNDIHFNVCRYDVKYQIFSYQIFFQFWNPEREVLSASSISSDEAENNSDEIPELHILPITGTNSPLNENAMDSNDFSHFFTFEFY</sequence>
<dbReference type="EMBL" id="JAFNEN010001255">
    <property type="protein sequence ID" value="KAG8174313.1"/>
    <property type="molecule type" value="Genomic_DNA"/>
</dbReference>
<organism evidence="1 2">
    <name type="scientific">Oedothorax gibbosus</name>
    <dbReference type="NCBI Taxonomy" id="931172"/>
    <lineage>
        <taxon>Eukaryota</taxon>
        <taxon>Metazoa</taxon>
        <taxon>Ecdysozoa</taxon>
        <taxon>Arthropoda</taxon>
        <taxon>Chelicerata</taxon>
        <taxon>Arachnida</taxon>
        <taxon>Araneae</taxon>
        <taxon>Araneomorphae</taxon>
        <taxon>Entelegynae</taxon>
        <taxon>Araneoidea</taxon>
        <taxon>Linyphiidae</taxon>
        <taxon>Erigoninae</taxon>
        <taxon>Oedothorax</taxon>
    </lineage>
</organism>
<reference evidence="1 2" key="1">
    <citation type="journal article" date="2022" name="Nat. Ecol. Evol.">
        <title>A masculinizing supergene underlies an exaggerated male reproductive morph in a spider.</title>
        <authorList>
            <person name="Hendrickx F."/>
            <person name="De Corte Z."/>
            <person name="Sonet G."/>
            <person name="Van Belleghem S.M."/>
            <person name="Kostlbacher S."/>
            <person name="Vangestel C."/>
        </authorList>
    </citation>
    <scope>NUCLEOTIDE SEQUENCE [LARGE SCALE GENOMIC DNA]</scope>
    <source>
        <strain evidence="1">W744_W776</strain>
    </source>
</reference>
<name>A0AAV6TRW8_9ARAC</name>
<accession>A0AAV6TRW8</accession>
<evidence type="ECO:0000313" key="2">
    <source>
        <dbReference type="Proteomes" id="UP000827092"/>
    </source>
</evidence>
<dbReference type="AlphaFoldDB" id="A0AAV6TRW8"/>
<protein>
    <submittedName>
        <fullName evidence="1">Uncharacterized protein</fullName>
    </submittedName>
</protein>
<gene>
    <name evidence="1" type="ORF">JTE90_007663</name>
</gene>
<proteinExistence type="predicted"/>
<comment type="caution">
    <text evidence="1">The sequence shown here is derived from an EMBL/GenBank/DDBJ whole genome shotgun (WGS) entry which is preliminary data.</text>
</comment>
<evidence type="ECO:0000313" key="1">
    <source>
        <dbReference type="EMBL" id="KAG8174313.1"/>
    </source>
</evidence>
<dbReference type="Proteomes" id="UP000827092">
    <property type="component" value="Unassembled WGS sequence"/>
</dbReference>
<keyword evidence="2" id="KW-1185">Reference proteome</keyword>